<feature type="coiled-coil region" evidence="1">
    <location>
        <begin position="473"/>
        <end position="524"/>
    </location>
</feature>
<dbReference type="EnsemblMetazoa" id="CapteT219705">
    <property type="protein sequence ID" value="CapteP219705"/>
    <property type="gene ID" value="CapteG219705"/>
</dbReference>
<evidence type="ECO:0000313" key="3">
    <source>
        <dbReference type="EMBL" id="ELU01143.1"/>
    </source>
</evidence>
<dbReference type="Proteomes" id="UP000014760">
    <property type="component" value="Unassembled WGS sequence"/>
</dbReference>
<sequence length="549" mass="63648">MLSYASSDFLSGSHLQLHLPSPPKGGTISDELRDSMDSRVTQLEAENDLLKENLNDTERRLDDTQRHLTKLQAETQQEFEKKMSELELQTKELRRKTSKELSKEFESKVLEIEQRSLRLKERVAQEFQSRVGQLEERNQQLQLQNEESSRQLQMMQAAVGRGKEQSARTEKMSRDLVDEREHYKEQLRLLKESHAEKVRSLERQVDAMRNKAEEMEKMALVTPLNQSFQSDNGAPVESPARISYVNDSPQKQRSKCSKENCKKRVARPRSSSSVSQDGRPVALQRHASVIGIPTEPSRVQRGKEFEHHHHHFHHHHYEREPCRSAPSTPVKAPLHSFNRNDRLRSSVQMKPPRTPTDHQPFVRNGPQRATMPERRRVIQSAPQTLERPSKGMVLNSDVKKYPTNGMEQTMHQRTQYFTDTDSGCATSPDHSASPDSNGNNDHCFEVFTSETIQMQMRYTGSNNGKWKAFVDKIVELQNRNQHLLLENAEMRRTLKSVRGTTDQLDLMESKNLKLEVENRKLRRICDSLQMSLTGKSQYDKRLYHFYSNV</sequence>
<accession>R7UBF9</accession>
<reference evidence="3 5" key="2">
    <citation type="journal article" date="2013" name="Nature">
        <title>Insights into bilaterian evolution from three spiralian genomes.</title>
        <authorList>
            <person name="Simakov O."/>
            <person name="Marletaz F."/>
            <person name="Cho S.J."/>
            <person name="Edsinger-Gonzales E."/>
            <person name="Havlak P."/>
            <person name="Hellsten U."/>
            <person name="Kuo D.H."/>
            <person name="Larsson T."/>
            <person name="Lv J."/>
            <person name="Arendt D."/>
            <person name="Savage R."/>
            <person name="Osoegawa K."/>
            <person name="de Jong P."/>
            <person name="Grimwood J."/>
            <person name="Chapman J.A."/>
            <person name="Shapiro H."/>
            <person name="Aerts A."/>
            <person name="Otillar R.P."/>
            <person name="Terry A.Y."/>
            <person name="Boore J.L."/>
            <person name="Grigoriev I.V."/>
            <person name="Lindberg D.R."/>
            <person name="Seaver E.C."/>
            <person name="Weisblat D.A."/>
            <person name="Putnam N.H."/>
            <person name="Rokhsar D.S."/>
        </authorList>
    </citation>
    <scope>NUCLEOTIDE SEQUENCE</scope>
    <source>
        <strain evidence="3 5">I ESC-2004</strain>
    </source>
</reference>
<organism evidence="3">
    <name type="scientific">Capitella teleta</name>
    <name type="common">Polychaete worm</name>
    <dbReference type="NCBI Taxonomy" id="283909"/>
    <lineage>
        <taxon>Eukaryota</taxon>
        <taxon>Metazoa</taxon>
        <taxon>Spiralia</taxon>
        <taxon>Lophotrochozoa</taxon>
        <taxon>Annelida</taxon>
        <taxon>Polychaeta</taxon>
        <taxon>Sedentaria</taxon>
        <taxon>Scolecida</taxon>
        <taxon>Capitellidae</taxon>
        <taxon>Capitella</taxon>
    </lineage>
</organism>
<evidence type="ECO:0000256" key="2">
    <source>
        <dbReference type="SAM" id="MobiDB-lite"/>
    </source>
</evidence>
<dbReference type="HOGENOM" id="CLU_496306_0_0_1"/>
<gene>
    <name evidence="3" type="ORF">CAPTEDRAFT_219705</name>
</gene>
<reference evidence="5" key="1">
    <citation type="submission" date="2012-12" db="EMBL/GenBank/DDBJ databases">
        <authorList>
            <person name="Hellsten U."/>
            <person name="Grimwood J."/>
            <person name="Chapman J.A."/>
            <person name="Shapiro H."/>
            <person name="Aerts A."/>
            <person name="Otillar R.P."/>
            <person name="Terry A.Y."/>
            <person name="Boore J.L."/>
            <person name="Simakov O."/>
            <person name="Marletaz F."/>
            <person name="Cho S.-J."/>
            <person name="Edsinger-Gonzales E."/>
            <person name="Havlak P."/>
            <person name="Kuo D.-H."/>
            <person name="Larsson T."/>
            <person name="Lv J."/>
            <person name="Arendt D."/>
            <person name="Savage R."/>
            <person name="Osoegawa K."/>
            <person name="de Jong P."/>
            <person name="Lindberg D.R."/>
            <person name="Seaver E.C."/>
            <person name="Weisblat D.A."/>
            <person name="Putnam N.H."/>
            <person name="Grigoriev I.V."/>
            <person name="Rokhsar D.S."/>
        </authorList>
    </citation>
    <scope>NUCLEOTIDE SEQUENCE</scope>
    <source>
        <strain evidence="5">I ESC-2004</strain>
    </source>
</reference>
<dbReference type="OrthoDB" id="6250230at2759"/>
<dbReference type="EMBL" id="KB305378">
    <property type="protein sequence ID" value="ELU01143.1"/>
    <property type="molecule type" value="Genomic_DNA"/>
</dbReference>
<protein>
    <submittedName>
        <fullName evidence="3 4">Uncharacterized protein</fullName>
    </submittedName>
</protein>
<reference evidence="4" key="3">
    <citation type="submission" date="2015-06" db="UniProtKB">
        <authorList>
            <consortium name="EnsemblMetazoa"/>
        </authorList>
    </citation>
    <scope>IDENTIFICATION</scope>
</reference>
<dbReference type="AlphaFoldDB" id="R7UBF9"/>
<keyword evidence="1" id="KW-0175">Coiled coil</keyword>
<keyword evidence="5" id="KW-1185">Reference proteome</keyword>
<name>R7UBF9_CAPTE</name>
<feature type="coiled-coil region" evidence="1">
    <location>
        <begin position="33"/>
        <end position="218"/>
    </location>
</feature>
<feature type="region of interest" description="Disordered" evidence="2">
    <location>
        <begin position="225"/>
        <end position="281"/>
    </location>
</feature>
<evidence type="ECO:0000256" key="1">
    <source>
        <dbReference type="SAM" id="Coils"/>
    </source>
</evidence>
<proteinExistence type="predicted"/>
<dbReference type="EMBL" id="AMQN01001775">
    <property type="status" value="NOT_ANNOTATED_CDS"/>
    <property type="molecule type" value="Genomic_DNA"/>
</dbReference>
<feature type="region of interest" description="Disordered" evidence="2">
    <location>
        <begin position="347"/>
        <end position="374"/>
    </location>
</feature>
<evidence type="ECO:0000313" key="4">
    <source>
        <dbReference type="EnsemblMetazoa" id="CapteP219705"/>
    </source>
</evidence>
<evidence type="ECO:0000313" key="5">
    <source>
        <dbReference type="Proteomes" id="UP000014760"/>
    </source>
</evidence>